<dbReference type="CDD" id="cd00028">
    <property type="entry name" value="B_lectin"/>
    <property type="match status" value="1"/>
</dbReference>
<sequence>MTMFEKVGKPVLLLFGLLAVLMSYALDAAAQGGDSPTDANSLLQDDRLDLNDSLSSANGAFRLYMQSDGNLVLRNSERNAVWASGTSGKGASRLYMQRDGNLVLRSRAGNAIWSSGTSRANANRLVLNNDGSLAIYAGDTPVWAVNGDGNTEALAEPHIMISSPSNGAIVNAGESFTVQANAFDPDGVQVARLWINGAYHSLDESAPYEFDVNGLEEGLHTLMVRSKDTNSNLMDSEAVTITVLADNPGGDNDNPGSGDDNTDGDLIQLPIEVLGPAGTRKSVTFELNDPSSITHLYLRCNACGYHDIGLDKNPAKVKATVQVNGGSAIPLKHFIEDGRVYGNNNIDIVGGEADYGGIGGGFRTVRMTVPVNGLVRGKNTLTFEHQDAEAPSIGFRIIELNLLENGALYRKVLNENEFAIDDPSFWSPPLNSASAIAKGRDLWRQRNRLTDPWLDALDGQGNGRGSMDGRMRSSCADCHASDGRDLQYFNFSNLSIIERSRFHGLTQADGERIASYIRSLDIPVVDQARPWNPAYQPGPGIDSRPAYEWAAGAGVDAILDDHKDMAPYLFPEGTSLNAVRAVVDRFDTLNFRELPMNIPMPEWNQWLPIIHPADAFDTSAAAIRSDENGNNVGIPFYEKLYNDANNNPTRSNIGDLASRLGSWLRRGGNCEGGAAWRAKNGNVIEASRLPMPSLNWNSCDAIDNSPRALELIEIAKRGLSAWSSVKMWEIVHSKDLEQESEKEGKRVCSDGRCIDASEARGWVVDGRNVFDRPPHFTGTGGGRKYFTQNPMLGILESNTWYHLNMVLNTGYRETMPSHFAYTYSHVELLQEYSNVDQGFRFWATMIKQRQLQTNGKYGIEAGLDLRTAQPFIFYGTARNKTKTDAQSSVGQPLWGRLAQAMVEDFVEYADNATAKNWADANQNRKVQPRDSTNFSACSGTCSFGGDRVQGRDTYRVIPELRKIGVADSAIDDLIDWGEKTWPRGPWDRVR</sequence>
<evidence type="ECO:0000256" key="1">
    <source>
        <dbReference type="SAM" id="SignalP"/>
    </source>
</evidence>
<protein>
    <recommendedName>
        <fullName evidence="2">Bulb-type lectin domain-containing protein</fullName>
    </recommendedName>
</protein>
<dbReference type="InterPro" id="IPR036426">
    <property type="entry name" value="Bulb-type_lectin_dom_sf"/>
</dbReference>
<dbReference type="Proteomes" id="UP001501337">
    <property type="component" value="Unassembled WGS sequence"/>
</dbReference>
<gene>
    <name evidence="3" type="ORF">GCM10022278_24320</name>
</gene>
<accession>A0ABP7PHJ6</accession>
<evidence type="ECO:0000259" key="2">
    <source>
        <dbReference type="PROSITE" id="PS50927"/>
    </source>
</evidence>
<proteinExistence type="predicted"/>
<organism evidence="3 4">
    <name type="scientific">Allohahella marinimesophila</name>
    <dbReference type="NCBI Taxonomy" id="1054972"/>
    <lineage>
        <taxon>Bacteria</taxon>
        <taxon>Pseudomonadati</taxon>
        <taxon>Pseudomonadota</taxon>
        <taxon>Gammaproteobacteria</taxon>
        <taxon>Oceanospirillales</taxon>
        <taxon>Hahellaceae</taxon>
        <taxon>Allohahella</taxon>
    </lineage>
</organism>
<reference evidence="4" key="1">
    <citation type="journal article" date="2019" name="Int. J. Syst. Evol. Microbiol.">
        <title>The Global Catalogue of Microorganisms (GCM) 10K type strain sequencing project: providing services to taxonomists for standard genome sequencing and annotation.</title>
        <authorList>
            <consortium name="The Broad Institute Genomics Platform"/>
            <consortium name="The Broad Institute Genome Sequencing Center for Infectious Disease"/>
            <person name="Wu L."/>
            <person name="Ma J."/>
        </authorList>
    </citation>
    <scope>NUCLEOTIDE SEQUENCE [LARGE SCALE GENOMIC DNA]</scope>
    <source>
        <strain evidence="4">JCM 17555</strain>
    </source>
</reference>
<dbReference type="InterPro" id="IPR013783">
    <property type="entry name" value="Ig-like_fold"/>
</dbReference>
<evidence type="ECO:0000313" key="4">
    <source>
        <dbReference type="Proteomes" id="UP001501337"/>
    </source>
</evidence>
<dbReference type="SUPFAM" id="SSF51110">
    <property type="entry name" value="alpha-D-mannose-specific plant lectins"/>
    <property type="match status" value="1"/>
</dbReference>
<dbReference type="Pfam" id="PF17957">
    <property type="entry name" value="Big_7"/>
    <property type="match status" value="1"/>
</dbReference>
<dbReference type="EMBL" id="BAABBO010000010">
    <property type="protein sequence ID" value="GAA3965603.1"/>
    <property type="molecule type" value="Genomic_DNA"/>
</dbReference>
<keyword evidence="4" id="KW-1185">Reference proteome</keyword>
<dbReference type="PROSITE" id="PS50927">
    <property type="entry name" value="BULB_LECTIN"/>
    <property type="match status" value="1"/>
</dbReference>
<evidence type="ECO:0000313" key="3">
    <source>
        <dbReference type="EMBL" id="GAA3965603.1"/>
    </source>
</evidence>
<keyword evidence="1" id="KW-0732">Signal</keyword>
<dbReference type="Gene3D" id="2.60.40.10">
    <property type="entry name" value="Immunoglobulins"/>
    <property type="match status" value="1"/>
</dbReference>
<dbReference type="SMART" id="SM00108">
    <property type="entry name" value="B_lectin"/>
    <property type="match status" value="1"/>
</dbReference>
<name>A0ABP7PHJ6_9GAMM</name>
<dbReference type="InterPro" id="IPR001480">
    <property type="entry name" value="Bulb-type_lectin_dom"/>
</dbReference>
<feature type="signal peptide" evidence="1">
    <location>
        <begin position="1"/>
        <end position="28"/>
    </location>
</feature>
<dbReference type="Gene3D" id="2.90.10.10">
    <property type="entry name" value="Bulb-type lectin domain"/>
    <property type="match status" value="2"/>
</dbReference>
<dbReference type="RefSeq" id="WP_344806705.1">
    <property type="nucleotide sequence ID" value="NZ_BAABBO010000010.1"/>
</dbReference>
<feature type="domain" description="Bulb-type lectin" evidence="2">
    <location>
        <begin position="39"/>
        <end position="148"/>
    </location>
</feature>
<feature type="chain" id="PRO_5046342096" description="Bulb-type lectin domain-containing protein" evidence="1">
    <location>
        <begin position="29"/>
        <end position="990"/>
    </location>
</feature>
<comment type="caution">
    <text evidence="3">The sequence shown here is derived from an EMBL/GenBank/DDBJ whole genome shotgun (WGS) entry which is preliminary data.</text>
</comment>